<feature type="domain" description="C2H2-type" evidence="9">
    <location>
        <begin position="362"/>
        <end position="390"/>
    </location>
</feature>
<dbReference type="GO" id="GO:1990837">
    <property type="term" value="F:sequence-specific double-stranded DNA binding"/>
    <property type="evidence" value="ECO:0007669"/>
    <property type="project" value="UniProtKB-ARBA"/>
</dbReference>
<comment type="subcellular location">
    <subcellularLocation>
        <location evidence="1">Nucleus</location>
    </subcellularLocation>
</comment>
<feature type="binding site" evidence="8">
    <location>
        <position position="25"/>
    </location>
    <ligand>
        <name>Zn(2+)</name>
        <dbReference type="ChEBI" id="CHEBI:29105"/>
    </ligand>
</feature>
<dbReference type="GO" id="GO:0000981">
    <property type="term" value="F:DNA-binding transcription factor activity, RNA polymerase II-specific"/>
    <property type="evidence" value="ECO:0007669"/>
    <property type="project" value="TreeGrafter"/>
</dbReference>
<dbReference type="PROSITE" id="PS50157">
    <property type="entry name" value="ZINC_FINGER_C2H2_2"/>
    <property type="match status" value="9"/>
</dbReference>
<reference evidence="11" key="1">
    <citation type="submission" date="2022-07" db="EMBL/GenBank/DDBJ databases">
        <authorList>
            <person name="Trinca V."/>
            <person name="Uliana J.V.C."/>
            <person name="Torres T.T."/>
            <person name="Ward R.J."/>
            <person name="Monesi N."/>
        </authorList>
    </citation>
    <scope>NUCLEOTIDE SEQUENCE</scope>
    <source>
        <strain evidence="11">HSMRA1968</strain>
        <tissue evidence="11">Whole embryos</tissue>
    </source>
</reference>
<keyword evidence="2 8" id="KW-0479">Metal-binding</keyword>
<dbReference type="GO" id="GO:0008270">
    <property type="term" value="F:zinc ion binding"/>
    <property type="evidence" value="ECO:0007669"/>
    <property type="project" value="UniProtKB-UniRule"/>
</dbReference>
<evidence type="ECO:0000256" key="6">
    <source>
        <dbReference type="ARBA" id="ARBA00023242"/>
    </source>
</evidence>
<dbReference type="OrthoDB" id="10039931at2759"/>
<feature type="domain" description="C2H2-type" evidence="9">
    <location>
        <begin position="421"/>
        <end position="449"/>
    </location>
</feature>
<dbReference type="PROSITE" id="PS00028">
    <property type="entry name" value="ZINC_FINGER_C2H2_1"/>
    <property type="match status" value="9"/>
</dbReference>
<accession>A0A9Q0S369</accession>
<evidence type="ECO:0000256" key="7">
    <source>
        <dbReference type="PROSITE-ProRule" id="PRU00042"/>
    </source>
</evidence>
<dbReference type="InterPro" id="IPR036236">
    <property type="entry name" value="Znf_C2H2_sf"/>
</dbReference>
<dbReference type="SMART" id="SM00868">
    <property type="entry name" value="zf-AD"/>
    <property type="match status" value="2"/>
</dbReference>
<dbReference type="Gene3D" id="3.30.160.60">
    <property type="entry name" value="Classic Zinc Finger"/>
    <property type="match status" value="6"/>
</dbReference>
<name>A0A9Q0S369_9DIPT</name>
<dbReference type="FunFam" id="3.30.160.60:FF:000303">
    <property type="entry name" value="Zinc finger protein 41"/>
    <property type="match status" value="1"/>
</dbReference>
<dbReference type="PANTHER" id="PTHR24394:SF29">
    <property type="entry name" value="MYONEURIN"/>
    <property type="match status" value="1"/>
</dbReference>
<dbReference type="Pfam" id="PF13912">
    <property type="entry name" value="zf-C2H2_6"/>
    <property type="match status" value="1"/>
</dbReference>
<dbReference type="PANTHER" id="PTHR24394">
    <property type="entry name" value="ZINC FINGER PROTEIN"/>
    <property type="match status" value="1"/>
</dbReference>
<feature type="domain" description="C2H2-type" evidence="9">
    <location>
        <begin position="393"/>
        <end position="420"/>
    </location>
</feature>
<evidence type="ECO:0000259" key="10">
    <source>
        <dbReference type="PROSITE" id="PS51915"/>
    </source>
</evidence>
<feature type="binding site" evidence="8">
    <location>
        <position position="28"/>
    </location>
    <ligand>
        <name>Zn(2+)</name>
        <dbReference type="ChEBI" id="CHEBI:29105"/>
    </ligand>
</feature>
<organism evidence="11 12">
    <name type="scientific">Pseudolycoriella hygida</name>
    <dbReference type="NCBI Taxonomy" id="35572"/>
    <lineage>
        <taxon>Eukaryota</taxon>
        <taxon>Metazoa</taxon>
        <taxon>Ecdysozoa</taxon>
        <taxon>Arthropoda</taxon>
        <taxon>Hexapoda</taxon>
        <taxon>Insecta</taxon>
        <taxon>Pterygota</taxon>
        <taxon>Neoptera</taxon>
        <taxon>Endopterygota</taxon>
        <taxon>Diptera</taxon>
        <taxon>Nematocera</taxon>
        <taxon>Sciaroidea</taxon>
        <taxon>Sciaridae</taxon>
        <taxon>Pseudolycoriella</taxon>
    </lineage>
</organism>
<proteinExistence type="predicted"/>
<dbReference type="Gene3D" id="3.40.1800.20">
    <property type="match status" value="1"/>
</dbReference>
<evidence type="ECO:0000313" key="12">
    <source>
        <dbReference type="Proteomes" id="UP001151699"/>
    </source>
</evidence>
<dbReference type="GO" id="GO:0005634">
    <property type="term" value="C:nucleus"/>
    <property type="evidence" value="ECO:0007669"/>
    <property type="project" value="UniProtKB-SubCell"/>
</dbReference>
<dbReference type="EMBL" id="WJQU01000002">
    <property type="protein sequence ID" value="KAJ6641730.1"/>
    <property type="molecule type" value="Genomic_DNA"/>
</dbReference>
<keyword evidence="12" id="KW-1185">Reference proteome</keyword>
<dbReference type="Pfam" id="PF07776">
    <property type="entry name" value="zf-AD"/>
    <property type="match status" value="1"/>
</dbReference>
<gene>
    <name evidence="11" type="primary">grau_14</name>
    <name evidence="11" type="ORF">Bhyg_06670</name>
</gene>
<dbReference type="Proteomes" id="UP001151699">
    <property type="component" value="Chromosome B"/>
</dbReference>
<evidence type="ECO:0000256" key="4">
    <source>
        <dbReference type="ARBA" id="ARBA00022771"/>
    </source>
</evidence>
<dbReference type="InterPro" id="IPR013087">
    <property type="entry name" value="Znf_C2H2_type"/>
</dbReference>
<evidence type="ECO:0000256" key="2">
    <source>
        <dbReference type="ARBA" id="ARBA00022723"/>
    </source>
</evidence>
<dbReference type="AlphaFoldDB" id="A0A9Q0S369"/>
<dbReference type="InterPro" id="IPR012934">
    <property type="entry name" value="Znf_AD"/>
</dbReference>
<keyword evidence="5 8" id="KW-0862">Zinc</keyword>
<sequence>MSFIVFVKRVLSTLEIMDPNSTLLCRLCLKQREDVVNVFDIFQNVTIDFILKQYFWLQVSRNEGLSEFLCQICWNNTKTFHIFYEEVELLQEVYWNSIGTAETNCYVEMIKEEPIETEINFDLNYVKNEDLKVEAEVIATEMNEEGSGNVASCKQVEIDAIPTKDVEKVKLPGRRRTKNGLEANNKIKVKKDKKENSQNSYEYRVNNDYLDAQLHVYFDMKCDICGDPFETYRSAQKHYRTAHNMKGYLICCGHKHHRRGRVLDHIQFHLNPSIFSCDQCSRKFATKKALTVHLEYHEPLSSRPFKCDLCPRSFPRETALNVHKDFLHCPVKCVECDMSYPSKSRLSTHMKNAHQPKVNATRVCDICAKVFVNKYTLLKHMREQHSAIKNPEVQCDICGTFLKYKSKLWLHMKRHEERVPSKCPLCGKVMENKYSLTKHMQYVHKEKKHQCSICNKSFRTRISLKEHMAVHTGQDLYECAYCPKTFKSSANMYNHRKKMHHEQLNEECDKKRSLLKNT</sequence>
<keyword evidence="6" id="KW-0539">Nucleus</keyword>
<evidence type="ECO:0000256" key="3">
    <source>
        <dbReference type="ARBA" id="ARBA00022737"/>
    </source>
</evidence>
<evidence type="ECO:0000256" key="1">
    <source>
        <dbReference type="ARBA" id="ARBA00004123"/>
    </source>
</evidence>
<evidence type="ECO:0000259" key="9">
    <source>
        <dbReference type="PROSITE" id="PS50157"/>
    </source>
</evidence>
<keyword evidence="4 7" id="KW-0863">Zinc-finger</keyword>
<dbReference type="SMART" id="SM00355">
    <property type="entry name" value="ZnF_C2H2"/>
    <property type="match status" value="9"/>
</dbReference>
<dbReference type="Pfam" id="PF00096">
    <property type="entry name" value="zf-C2H2"/>
    <property type="match status" value="7"/>
</dbReference>
<protein>
    <submittedName>
        <fullName evidence="11">Transcription factor grauzone</fullName>
    </submittedName>
</protein>
<evidence type="ECO:0000313" key="11">
    <source>
        <dbReference type="EMBL" id="KAJ6641730.1"/>
    </source>
</evidence>
<feature type="binding site" evidence="8">
    <location>
        <position position="73"/>
    </location>
    <ligand>
        <name>Zn(2+)</name>
        <dbReference type="ChEBI" id="CHEBI:29105"/>
    </ligand>
</feature>
<feature type="binding site" evidence="8">
    <location>
        <position position="70"/>
    </location>
    <ligand>
        <name>Zn(2+)</name>
        <dbReference type="ChEBI" id="CHEBI:29105"/>
    </ligand>
</feature>
<feature type="domain" description="ZAD" evidence="10">
    <location>
        <begin position="23"/>
        <end position="97"/>
    </location>
</feature>
<feature type="domain" description="C2H2-type" evidence="9">
    <location>
        <begin position="331"/>
        <end position="359"/>
    </location>
</feature>
<dbReference type="SUPFAM" id="SSF57667">
    <property type="entry name" value="beta-beta-alpha zinc fingers"/>
    <property type="match status" value="4"/>
</dbReference>
<feature type="domain" description="C2H2-type" evidence="9">
    <location>
        <begin position="275"/>
        <end position="297"/>
    </location>
</feature>
<evidence type="ECO:0000256" key="8">
    <source>
        <dbReference type="PROSITE-ProRule" id="PRU01263"/>
    </source>
</evidence>
<feature type="domain" description="C2H2-type" evidence="9">
    <location>
        <begin position="449"/>
        <end position="476"/>
    </location>
</feature>
<feature type="domain" description="C2H2-type" evidence="9">
    <location>
        <begin position="220"/>
        <end position="248"/>
    </location>
</feature>
<dbReference type="PROSITE" id="PS51915">
    <property type="entry name" value="ZAD"/>
    <property type="match status" value="1"/>
</dbReference>
<feature type="domain" description="C2H2-type" evidence="9">
    <location>
        <begin position="477"/>
        <end position="505"/>
    </location>
</feature>
<comment type="caution">
    <text evidence="11">The sequence shown here is derived from an EMBL/GenBank/DDBJ whole genome shotgun (WGS) entry which is preliminary data.</text>
</comment>
<keyword evidence="3" id="KW-0677">Repeat</keyword>
<dbReference type="SUPFAM" id="SSF57716">
    <property type="entry name" value="Glucocorticoid receptor-like (DNA-binding domain)"/>
    <property type="match status" value="1"/>
</dbReference>
<evidence type="ECO:0000256" key="5">
    <source>
        <dbReference type="ARBA" id="ARBA00022833"/>
    </source>
</evidence>
<feature type="domain" description="C2H2-type" evidence="9">
    <location>
        <begin position="305"/>
        <end position="328"/>
    </location>
</feature>